<protein>
    <submittedName>
        <fullName evidence="1">Uncharacterized protein</fullName>
    </submittedName>
</protein>
<comment type="caution">
    <text evidence="1">The sequence shown here is derived from an EMBL/GenBank/DDBJ whole genome shotgun (WGS) entry which is preliminary data.</text>
</comment>
<reference evidence="1 2" key="1">
    <citation type="submission" date="2021-03" db="EMBL/GenBank/DDBJ databases">
        <title>Winogradskyella sp. nov., isolated from costal sediment.</title>
        <authorList>
            <person name="Gao C."/>
        </authorList>
    </citation>
    <scope>NUCLEOTIDE SEQUENCE [LARGE SCALE GENOMIC DNA]</scope>
    <source>
        <strain evidence="1 2">DF17</strain>
    </source>
</reference>
<gene>
    <name evidence="1" type="ORF">J4050_01330</name>
</gene>
<sequence length="77" mass="8603">MKPAIKNTLPCTVFGHNYVISGLRQNNPVSLACKECGSPLNTDDNGNFTENGITNKAIQTTLRQLFHLRLKLSMYSY</sequence>
<evidence type="ECO:0000313" key="2">
    <source>
        <dbReference type="Proteomes" id="UP000676776"/>
    </source>
</evidence>
<dbReference type="Proteomes" id="UP000676776">
    <property type="component" value="Unassembled WGS sequence"/>
</dbReference>
<dbReference type="EMBL" id="JAGEVF010000001">
    <property type="protein sequence ID" value="MBO3115367.1"/>
    <property type="molecule type" value="Genomic_DNA"/>
</dbReference>
<dbReference type="RefSeq" id="WP_208152136.1">
    <property type="nucleotide sequence ID" value="NZ_JAGEVF010000001.1"/>
</dbReference>
<keyword evidence="2" id="KW-1185">Reference proteome</keyword>
<proteinExistence type="predicted"/>
<name>A0ABS3SXZ7_9FLAO</name>
<accession>A0ABS3SXZ7</accession>
<evidence type="ECO:0000313" key="1">
    <source>
        <dbReference type="EMBL" id="MBO3115367.1"/>
    </source>
</evidence>
<organism evidence="1 2">
    <name type="scientific">Winogradskyella pelagia</name>
    <dbReference type="NCBI Taxonomy" id="2819984"/>
    <lineage>
        <taxon>Bacteria</taxon>
        <taxon>Pseudomonadati</taxon>
        <taxon>Bacteroidota</taxon>
        <taxon>Flavobacteriia</taxon>
        <taxon>Flavobacteriales</taxon>
        <taxon>Flavobacteriaceae</taxon>
        <taxon>Winogradskyella</taxon>
    </lineage>
</organism>